<dbReference type="CDD" id="cd11333">
    <property type="entry name" value="AmyAc_SI_OligoGlu_DGase"/>
    <property type="match status" value="1"/>
</dbReference>
<dbReference type="InterPro" id="IPR017853">
    <property type="entry name" value="GH"/>
</dbReference>
<dbReference type="GO" id="GO:0009313">
    <property type="term" value="P:oligosaccharide catabolic process"/>
    <property type="evidence" value="ECO:0007669"/>
    <property type="project" value="TreeGrafter"/>
</dbReference>
<dbReference type="PATRIC" id="fig|178901.10.peg.1783"/>
<name>A0A087PP38_9PROT</name>
<dbReference type="eggNOG" id="COG0366">
    <property type="taxonomic scope" value="Bacteria"/>
</dbReference>
<dbReference type="GO" id="GO:0004558">
    <property type="term" value="F:alpha-1,4-glucosidase activity"/>
    <property type="evidence" value="ECO:0007669"/>
    <property type="project" value="UniProtKB-EC"/>
</dbReference>
<dbReference type="InterPro" id="IPR013780">
    <property type="entry name" value="Glyco_hydro_b"/>
</dbReference>
<evidence type="ECO:0000256" key="3">
    <source>
        <dbReference type="ARBA" id="ARBA00023295"/>
    </source>
</evidence>
<dbReference type="AlphaFoldDB" id="A0A087PP38"/>
<dbReference type="STRING" id="178901.AmDm5_1840"/>
<dbReference type="FunFam" id="3.20.20.80:FF:000064">
    <property type="entry name" value="Oligo-1,6-glucosidase"/>
    <property type="match status" value="1"/>
</dbReference>
<dbReference type="Gene3D" id="3.20.20.80">
    <property type="entry name" value="Glycosidases"/>
    <property type="match status" value="1"/>
</dbReference>
<evidence type="ECO:0000256" key="2">
    <source>
        <dbReference type="ARBA" id="ARBA00022801"/>
    </source>
</evidence>
<comment type="caution">
    <text evidence="5">The sequence shown here is derived from an EMBL/GenBank/DDBJ whole genome shotgun (WGS) entry which is preliminary data.</text>
</comment>
<protein>
    <submittedName>
        <fullName evidence="5">Alpha-glucosidase</fullName>
        <ecNumber evidence="5">3.2.1.20</ecNumber>
    </submittedName>
</protein>
<dbReference type="InterPro" id="IPR006047">
    <property type="entry name" value="GH13_cat_dom"/>
</dbReference>
<proteinExistence type="inferred from homology"/>
<evidence type="ECO:0000313" key="5">
    <source>
        <dbReference type="EMBL" id="OAG77171.1"/>
    </source>
</evidence>
<comment type="similarity">
    <text evidence="1">Belongs to the glycosyl hydrolase 13 family.</text>
</comment>
<dbReference type="SMART" id="SM00642">
    <property type="entry name" value="Aamy"/>
    <property type="match status" value="1"/>
</dbReference>
<dbReference type="InterPro" id="IPR056300">
    <property type="entry name" value="SusG-like_C"/>
</dbReference>
<accession>A0A087PP38</accession>
<dbReference type="GO" id="GO:0004556">
    <property type="term" value="F:alpha-amylase activity"/>
    <property type="evidence" value="ECO:0007669"/>
    <property type="project" value="TreeGrafter"/>
</dbReference>
<dbReference type="PANTHER" id="PTHR10357:SF179">
    <property type="entry name" value="NEUTRAL AND BASIC AMINO ACID TRANSPORT PROTEIN RBAT"/>
    <property type="match status" value="1"/>
</dbReference>
<keyword evidence="2 5" id="KW-0378">Hydrolase</keyword>
<gene>
    <name evidence="5" type="ORF">Amal_01709</name>
</gene>
<dbReference type="SUPFAM" id="SSF51445">
    <property type="entry name" value="(Trans)glycosidases"/>
    <property type="match status" value="1"/>
</dbReference>
<dbReference type="FunFam" id="2.60.40.1180:FF:000007">
    <property type="entry name" value="Sucrose isomerase"/>
    <property type="match status" value="1"/>
</dbReference>
<evidence type="ECO:0000259" key="4">
    <source>
        <dbReference type="SMART" id="SM00642"/>
    </source>
</evidence>
<dbReference type="SUPFAM" id="SSF51011">
    <property type="entry name" value="Glycosyl hydrolase domain"/>
    <property type="match status" value="1"/>
</dbReference>
<dbReference type="Gene3D" id="2.60.40.1180">
    <property type="entry name" value="Golgi alpha-mannosidase II"/>
    <property type="match status" value="1"/>
</dbReference>
<dbReference type="Gene3D" id="3.90.400.10">
    <property type="entry name" value="Oligo-1,6-glucosidase, Domain 2"/>
    <property type="match status" value="1"/>
</dbReference>
<organism evidence="5 6">
    <name type="scientific">Acetobacter malorum</name>
    <dbReference type="NCBI Taxonomy" id="178901"/>
    <lineage>
        <taxon>Bacteria</taxon>
        <taxon>Pseudomonadati</taxon>
        <taxon>Pseudomonadota</taxon>
        <taxon>Alphaproteobacteria</taxon>
        <taxon>Acetobacterales</taxon>
        <taxon>Acetobacteraceae</taxon>
        <taxon>Acetobacter</taxon>
    </lineage>
</organism>
<dbReference type="PANTHER" id="PTHR10357">
    <property type="entry name" value="ALPHA-AMYLASE FAMILY MEMBER"/>
    <property type="match status" value="1"/>
</dbReference>
<evidence type="ECO:0000256" key="1">
    <source>
        <dbReference type="ARBA" id="ARBA00008061"/>
    </source>
</evidence>
<evidence type="ECO:0000313" key="6">
    <source>
        <dbReference type="Proteomes" id="UP000077349"/>
    </source>
</evidence>
<dbReference type="Proteomes" id="UP000077349">
    <property type="component" value="Unassembled WGS sequence"/>
</dbReference>
<reference evidence="5 6" key="1">
    <citation type="submission" date="2016-03" db="EMBL/GenBank/DDBJ databases">
        <title>Draft genome sequence of Acetobacter malorum CECT 7742, a strain isolated from strawberry vinegar.</title>
        <authorList>
            <person name="Sainz F."/>
            <person name="Mas A."/>
            <person name="Torija M.J."/>
        </authorList>
    </citation>
    <scope>NUCLEOTIDE SEQUENCE [LARGE SCALE GENOMIC DNA]</scope>
    <source>
        <strain evidence="5 6">CECT 7742</strain>
    </source>
</reference>
<dbReference type="Pfam" id="PF23915">
    <property type="entry name" value="SusG_C"/>
    <property type="match status" value="1"/>
</dbReference>
<dbReference type="InterPro" id="IPR045857">
    <property type="entry name" value="O16G_dom_2"/>
</dbReference>
<dbReference type="SMR" id="A0A087PP38"/>
<sequence length="583" mass="67602">MTGIDLSRRSLLPLAVGFWATTSASASPPTQPRAPWWKNSVFYEIYPRSFQDGNSDGIGDFIGMKDRLEYLAELGVDAIWVAACFDSPNVDNGYDVRDYRKIMPDFGTMEDFDAFLARAKQLGIRVILDMVFNHTSDQHRWFIESRSSRNNRYRDFYHWHDGKNSAPPTNWQTQFGGSAWTLDEKTGQYYLHSFEAQQPDLNWENPEVRAELYAILKFWANKGVDGFRFDAITFIAKPEKLYNLTPEEIPARKTFADHADRLSFYLKDMYEHVFKNTDLYSVGENWGVSRDEYARITDSRNKELSSGFRFDFQVKDNVDAWRKGTFHLSDLRAFNRDNSFDDHPGTWPVVWLEDHDYSRSVSRYGSQRPEYRDRSAKLLATMMLSLRGTPFIYQGQEIGMTNFPFKSIDQFDDVFAHNEWRLQVESGHIPSQEMLVNLAATTRDNTRTPMQWNDGPNAGFSVVKPWMLVNPNFRTLNCSAESSDPRSVLSFYKTMIRTRKQFPVLIHGTYKDVSPDDSQIYAYIREDSTNRVLIVLNFSDDEKTLPLPEGKTVKRIIASNMDRTQIQGSAIRMQPWESIVVMI</sequence>
<dbReference type="EMBL" id="LVHD01000017">
    <property type="protein sequence ID" value="OAG77171.1"/>
    <property type="molecule type" value="Genomic_DNA"/>
</dbReference>
<keyword evidence="3 5" id="KW-0326">Glycosidase</keyword>
<dbReference type="FunFam" id="3.90.400.10:FF:000002">
    <property type="entry name" value="Sucrose isomerase"/>
    <property type="match status" value="1"/>
</dbReference>
<dbReference type="EC" id="3.2.1.20" evidence="5"/>
<dbReference type="Pfam" id="PF00128">
    <property type="entry name" value="Alpha-amylase"/>
    <property type="match status" value="1"/>
</dbReference>
<feature type="domain" description="Glycosyl hydrolase family 13 catalytic" evidence="4">
    <location>
        <begin position="44"/>
        <end position="447"/>
    </location>
</feature>